<dbReference type="EMBL" id="CM042883">
    <property type="protein sequence ID" value="KAI4378099.1"/>
    <property type="molecule type" value="Genomic_DNA"/>
</dbReference>
<sequence>MRLSAIPEVKTAAKVFAIARTSKVIEVWPQEAFSWSPGPSVTPTSDPDRLIERWPPVLIQNKFDAPWDERQYDTSLSSHRDLPSFFNGRAAEARRAAAAIAAFPSDFAVPSGVGSRDLHLARVLRWLRVSGFLGSRNLYRDFNLGLQD</sequence>
<accession>A0ACB9RGW8</accession>
<dbReference type="Proteomes" id="UP001057402">
    <property type="component" value="Chromosome 4"/>
</dbReference>
<organism evidence="1 2">
    <name type="scientific">Melastoma candidum</name>
    <dbReference type="NCBI Taxonomy" id="119954"/>
    <lineage>
        <taxon>Eukaryota</taxon>
        <taxon>Viridiplantae</taxon>
        <taxon>Streptophyta</taxon>
        <taxon>Embryophyta</taxon>
        <taxon>Tracheophyta</taxon>
        <taxon>Spermatophyta</taxon>
        <taxon>Magnoliopsida</taxon>
        <taxon>eudicotyledons</taxon>
        <taxon>Gunneridae</taxon>
        <taxon>Pentapetalae</taxon>
        <taxon>rosids</taxon>
        <taxon>malvids</taxon>
        <taxon>Myrtales</taxon>
        <taxon>Melastomataceae</taxon>
        <taxon>Melastomatoideae</taxon>
        <taxon>Melastomateae</taxon>
        <taxon>Melastoma</taxon>
    </lineage>
</organism>
<evidence type="ECO:0000313" key="2">
    <source>
        <dbReference type="Proteomes" id="UP001057402"/>
    </source>
</evidence>
<keyword evidence="2" id="KW-1185">Reference proteome</keyword>
<proteinExistence type="predicted"/>
<protein>
    <submittedName>
        <fullName evidence="1">Uncharacterized protein</fullName>
    </submittedName>
</protein>
<reference evidence="2" key="1">
    <citation type="journal article" date="2023" name="Front. Plant Sci.">
        <title>Chromosomal-level genome assembly of Melastoma candidum provides insights into trichome evolution.</title>
        <authorList>
            <person name="Zhong Y."/>
            <person name="Wu W."/>
            <person name="Sun C."/>
            <person name="Zou P."/>
            <person name="Liu Y."/>
            <person name="Dai S."/>
            <person name="Zhou R."/>
        </authorList>
    </citation>
    <scope>NUCLEOTIDE SEQUENCE [LARGE SCALE GENOMIC DNA]</scope>
</reference>
<gene>
    <name evidence="1" type="ORF">MLD38_015632</name>
</gene>
<evidence type="ECO:0000313" key="1">
    <source>
        <dbReference type="EMBL" id="KAI4378099.1"/>
    </source>
</evidence>
<comment type="caution">
    <text evidence="1">The sequence shown here is derived from an EMBL/GenBank/DDBJ whole genome shotgun (WGS) entry which is preliminary data.</text>
</comment>
<name>A0ACB9RGW8_9MYRT</name>